<feature type="region of interest" description="Disordered" evidence="1">
    <location>
        <begin position="406"/>
        <end position="431"/>
    </location>
</feature>
<feature type="compositionally biased region" description="Acidic residues" evidence="1">
    <location>
        <begin position="722"/>
        <end position="732"/>
    </location>
</feature>
<feature type="compositionally biased region" description="Polar residues" evidence="1">
    <location>
        <begin position="406"/>
        <end position="418"/>
    </location>
</feature>
<feature type="compositionally biased region" description="Polar residues" evidence="1">
    <location>
        <begin position="266"/>
        <end position="284"/>
    </location>
</feature>
<feature type="region of interest" description="Disordered" evidence="1">
    <location>
        <begin position="463"/>
        <end position="509"/>
    </location>
</feature>
<dbReference type="OrthoDB" id="4070583at2759"/>
<dbReference type="PANTHER" id="PTHR28298:SF1">
    <property type="entry name" value="EISOSOME PROTEIN 1"/>
    <property type="match status" value="1"/>
</dbReference>
<dbReference type="GO" id="GO:0070941">
    <property type="term" value="P:eisosome assembly"/>
    <property type="evidence" value="ECO:0007669"/>
    <property type="project" value="TreeGrafter"/>
</dbReference>
<evidence type="ECO:0000313" key="3">
    <source>
        <dbReference type="Proteomes" id="UP000689129"/>
    </source>
</evidence>
<feature type="compositionally biased region" description="Polar residues" evidence="1">
    <location>
        <begin position="189"/>
        <end position="211"/>
    </location>
</feature>
<organism evidence="2 3">
    <name type="scientific">Verticillium longisporum</name>
    <name type="common">Verticillium dahliae var. longisporum</name>
    <dbReference type="NCBI Taxonomy" id="100787"/>
    <lineage>
        <taxon>Eukaryota</taxon>
        <taxon>Fungi</taxon>
        <taxon>Dikarya</taxon>
        <taxon>Ascomycota</taxon>
        <taxon>Pezizomycotina</taxon>
        <taxon>Sordariomycetes</taxon>
        <taxon>Hypocreomycetidae</taxon>
        <taxon>Glomerellales</taxon>
        <taxon>Plectosphaerellaceae</taxon>
        <taxon>Verticillium</taxon>
    </lineage>
</organism>
<comment type="caution">
    <text evidence="2">The sequence shown here is derived from an EMBL/GenBank/DDBJ whole genome shotgun (WGS) entry which is preliminary data.</text>
</comment>
<protein>
    <submittedName>
        <fullName evidence="2">Eisosome protein 1 like</fullName>
    </submittedName>
</protein>
<dbReference type="PANTHER" id="PTHR28298">
    <property type="entry name" value="EISOSOME PROTEIN 1"/>
    <property type="match status" value="1"/>
</dbReference>
<feature type="compositionally biased region" description="Basic and acidic residues" evidence="1">
    <location>
        <begin position="620"/>
        <end position="702"/>
    </location>
</feature>
<evidence type="ECO:0000256" key="1">
    <source>
        <dbReference type="SAM" id="MobiDB-lite"/>
    </source>
</evidence>
<feature type="compositionally biased region" description="Polar residues" evidence="1">
    <location>
        <begin position="802"/>
        <end position="813"/>
    </location>
</feature>
<feature type="region of interest" description="Disordered" evidence="1">
    <location>
        <begin position="344"/>
        <end position="363"/>
    </location>
</feature>
<feature type="region of interest" description="Disordered" evidence="1">
    <location>
        <begin position="620"/>
        <end position="887"/>
    </location>
</feature>
<feature type="compositionally biased region" description="Polar residues" evidence="1">
    <location>
        <begin position="291"/>
        <end position="301"/>
    </location>
</feature>
<feature type="compositionally biased region" description="Basic and acidic residues" evidence="1">
    <location>
        <begin position="826"/>
        <end position="837"/>
    </location>
</feature>
<dbReference type="AlphaFoldDB" id="A0A8I2ZSE1"/>
<evidence type="ECO:0000313" key="2">
    <source>
        <dbReference type="EMBL" id="KAG7136600.1"/>
    </source>
</evidence>
<feature type="compositionally biased region" description="Basic residues" evidence="1">
    <location>
        <begin position="482"/>
        <end position="491"/>
    </location>
</feature>
<name>A0A8I2ZSE1_VERLO</name>
<accession>A0A8I2ZSE1</accession>
<reference evidence="2" key="1">
    <citation type="journal article" date="2021" name="Mol. Plant Pathol.">
        <title>A 20-kb lineage-specific genomic region tames virulence in pathogenic amphidiploid Verticillium longisporum.</title>
        <authorList>
            <person name="Harting R."/>
            <person name="Starke J."/>
            <person name="Kusch H."/>
            <person name="Poggeler S."/>
            <person name="Maurus I."/>
            <person name="Schluter R."/>
            <person name="Landesfeind M."/>
            <person name="Bulla I."/>
            <person name="Nowrousian M."/>
            <person name="de Jonge R."/>
            <person name="Stahlhut G."/>
            <person name="Hoff K.J."/>
            <person name="Asshauer K.P."/>
            <person name="Thurmer A."/>
            <person name="Stanke M."/>
            <person name="Daniel R."/>
            <person name="Morgenstern B."/>
            <person name="Thomma B.P.H.J."/>
            <person name="Kronstad J.W."/>
            <person name="Braus-Stromeyer S.A."/>
            <person name="Braus G.H."/>
        </authorList>
    </citation>
    <scope>NUCLEOTIDE SEQUENCE</scope>
    <source>
        <strain evidence="2">Vl32</strain>
    </source>
</reference>
<dbReference type="Proteomes" id="UP000689129">
    <property type="component" value="Unassembled WGS sequence"/>
</dbReference>
<feature type="compositionally biased region" description="Low complexity" evidence="1">
    <location>
        <begin position="233"/>
        <end position="252"/>
    </location>
</feature>
<proteinExistence type="predicted"/>
<feature type="compositionally biased region" description="Basic and acidic residues" evidence="1">
    <location>
        <begin position="877"/>
        <end position="887"/>
    </location>
</feature>
<gene>
    <name evidence="2" type="ORF">HYQ45_005904</name>
</gene>
<feature type="compositionally biased region" description="Basic residues" evidence="1">
    <location>
        <begin position="763"/>
        <end position="778"/>
    </location>
</feature>
<sequence>MRRDTQSSHAITTVCCSPHHLFARPPWFLGYSLPCRNTNALHRRVLILRHAFVDRLVSLIDYPRASLLSSGCMHFAHFQHPNMSRSTVQDARMAETQYQVVTPAALAGTIKYAKPQDLPSFPSHGLRQDGAAAGAAASLGWANQKPINPWQPDKSSSASAAAVLAKDYKMAPQWEPNVSSAGAKAALLATQSAGKPQNSSSTARPSSTAGWGNSAAAQATQAALNQRHSTALQSPSKSSSNSNPAAAQAAAAMKKHTPSSSISSSQAGWGNSAATQAFKTSQSVRKPPTTPSSDQANTNERNGLGSLSAAQSAMPARRRPRAASTPNTDALEAKAAASALRAASAAHGPTVRPQSSVGAGGASAVTSLPRSMFTSNPAFSKSEDEKRADLLHASAVAMAKKMYTQQEKMATQTRNNQDAESDVASADDQPRPYVNLQEAAYKMAQERLAKLEAEHGRSREYQEYYGNSGSIPGRRNTLQRRFTLKPKLRRRSSSDGDGDDRQQSERIRQQMSIFSTNLSKVDEQKRSKDREMLLAAAQRNVKARLQGMDDKVYADTGKSRPPKKLSEWELKAHEAAQQMHTSRNKNHGKVDMGGGMFMSPEDVDAIAMKKVQPVLDEINEKAAVEREKQEVIRLEAEAKKKDEEKAKERDREIKAINKQIRDDEKREEKERRQHEKAEQKAQKDAEHAIKAEEKRQAKEEKRKSKLTQKQAEIPSAAHDATNDTDSDENEDMAEVHPQPMVDTDTANHSNEARSPKEAGSPTHKVKSWLKSRFTRPRGKSSADVEGQPKGFVGGAALHRGLNDSTTSLDNRANSMRDVALAGKGRGRSETATTRDSEPISVVSSDDEGFADARDDLEQTITPPTKIRDPAEEANESPTRDSRFREVL</sequence>
<feature type="region of interest" description="Disordered" evidence="1">
    <location>
        <begin position="189"/>
        <end position="335"/>
    </location>
</feature>
<dbReference type="EMBL" id="JAEMWZ010000100">
    <property type="protein sequence ID" value="KAG7136600.1"/>
    <property type="molecule type" value="Genomic_DNA"/>
</dbReference>
<dbReference type="InterPro" id="IPR024527">
    <property type="entry name" value="Eisosome1"/>
</dbReference>
<dbReference type="CDD" id="cd22249">
    <property type="entry name" value="UDM1_RNF168_RNF169-like"/>
    <property type="match status" value="1"/>
</dbReference>
<dbReference type="Pfam" id="PF12757">
    <property type="entry name" value="Eisosome1"/>
    <property type="match status" value="1"/>
</dbReference>
<feature type="compositionally biased region" description="Basic and acidic residues" evidence="1">
    <location>
        <begin position="499"/>
        <end position="508"/>
    </location>
</feature>